<feature type="region of interest" description="Disordered" evidence="1">
    <location>
        <begin position="370"/>
        <end position="389"/>
    </location>
</feature>
<dbReference type="InterPro" id="IPR036872">
    <property type="entry name" value="CH_dom_sf"/>
</dbReference>
<dbReference type="Gene3D" id="1.10.418.10">
    <property type="entry name" value="Calponin-like domain"/>
    <property type="match status" value="1"/>
</dbReference>
<evidence type="ECO:0000313" key="2">
    <source>
        <dbReference type="EMBL" id="KZO90861.1"/>
    </source>
</evidence>
<dbReference type="AlphaFoldDB" id="A0A167GSE8"/>
<dbReference type="GO" id="GO:0005096">
    <property type="term" value="F:GTPase activator activity"/>
    <property type="evidence" value="ECO:0007669"/>
    <property type="project" value="TreeGrafter"/>
</dbReference>
<feature type="compositionally biased region" description="Pro residues" evidence="1">
    <location>
        <begin position="161"/>
        <end position="172"/>
    </location>
</feature>
<dbReference type="Proteomes" id="UP000076738">
    <property type="component" value="Unassembled WGS sequence"/>
</dbReference>
<dbReference type="PANTHER" id="PTHR14149:SF14">
    <property type="entry name" value="CALPONIN-HOMOLOGY (CH) DOMAIN-CONTAINING PROTEIN"/>
    <property type="match status" value="1"/>
</dbReference>
<sequence length="687" mass="76937">MAIKEWDRADSLASVRAVSSSRPPSPLKQDRFDTLFHAASVSTASKPPSPVKRASVSCTPAFKERDAEEKKAIPTLPVFGKLPSTTSQASPIFPSPTLPAVHTTPPNEVSAASSITDGFNSPTRKATEVNPITPRMTPALASTRDREVRVPPSPMKDVLPPGTPCPKAPAVPTPQGKISKWALWADRKREDIHAYQYLCRVGEAKGWIEASMSVEDGMDIPEWDEKMGDGVVHAKLVKGWGAEGKVLEHPKLQTSSSNSDVYKKTNMPKVIYCIHALSHLLARRGIAQSIGSHLGTLEFSDDQLAAMQKGLNGIERELFEREDSIILFQTFARGFLWLVGDVPRSYFALTNSDRASPPFKRMVAAASQAARSQSSVGRPRQRRAASSFPFKREPEGHWQGLDSHGRPSCIFGQETLSQYGEEFAKGRASFCGVTSTRALCRSIVVCRQFVQKMSYYRANLSKMDEIQSLFRAKENLEQYRHLTMGQIVTVSTITNFVHLLNDSEFDFGDEIEVEHLRKVVIEAIRENQQPESYVNDLDVKIALVVQNVKFFEELVKARRWGLNNASHPSRAAVLAAHGDPFACSNTVDMATKRKLELYQPLFYLLQTRGEYLVRLFLRMSRVELAEKAKRTVEQVTLTLFRYGRRREEYLMLKLFQHSLSEEVRSALTIADVVHSDPMFLSIALHYV</sequence>
<dbReference type="GO" id="GO:0051015">
    <property type="term" value="F:actin filament binding"/>
    <property type="evidence" value="ECO:0007669"/>
    <property type="project" value="TreeGrafter"/>
</dbReference>
<accession>A0A167GSE8</accession>
<feature type="region of interest" description="Disordered" evidence="1">
    <location>
        <begin position="104"/>
        <end position="129"/>
    </location>
</feature>
<organism evidence="2 3">
    <name type="scientific">Calocera viscosa (strain TUFC12733)</name>
    <dbReference type="NCBI Taxonomy" id="1330018"/>
    <lineage>
        <taxon>Eukaryota</taxon>
        <taxon>Fungi</taxon>
        <taxon>Dikarya</taxon>
        <taxon>Basidiomycota</taxon>
        <taxon>Agaricomycotina</taxon>
        <taxon>Dacrymycetes</taxon>
        <taxon>Dacrymycetales</taxon>
        <taxon>Dacrymycetaceae</taxon>
        <taxon>Calocera</taxon>
    </lineage>
</organism>
<keyword evidence="3" id="KW-1185">Reference proteome</keyword>
<dbReference type="EMBL" id="KV417333">
    <property type="protein sequence ID" value="KZO90861.1"/>
    <property type="molecule type" value="Genomic_DNA"/>
</dbReference>
<dbReference type="PANTHER" id="PTHR14149">
    <property type="entry name" value="RAS GTPASE-ACTIVATING PROTEIN WITH IQ MOTIF"/>
    <property type="match status" value="1"/>
</dbReference>
<protein>
    <submittedName>
        <fullName evidence="2">Uncharacterized protein</fullName>
    </submittedName>
</protein>
<dbReference type="Gene3D" id="1.10.506.10">
    <property type="entry name" value="GTPase Activation - p120gap, domain 1"/>
    <property type="match status" value="1"/>
</dbReference>
<feature type="region of interest" description="Disordered" evidence="1">
    <location>
        <begin position="142"/>
        <end position="173"/>
    </location>
</feature>
<name>A0A167GSE8_CALVF</name>
<dbReference type="STRING" id="1330018.A0A167GSE8"/>
<proteinExistence type="predicted"/>
<feature type="compositionally biased region" description="Polar residues" evidence="1">
    <location>
        <begin position="104"/>
        <end position="124"/>
    </location>
</feature>
<evidence type="ECO:0000313" key="3">
    <source>
        <dbReference type="Proteomes" id="UP000076738"/>
    </source>
</evidence>
<dbReference type="GO" id="GO:0005516">
    <property type="term" value="F:calmodulin binding"/>
    <property type="evidence" value="ECO:0007669"/>
    <property type="project" value="TreeGrafter"/>
</dbReference>
<reference evidence="2 3" key="1">
    <citation type="journal article" date="2016" name="Mol. Biol. Evol.">
        <title>Comparative Genomics of Early-Diverging Mushroom-Forming Fungi Provides Insights into the Origins of Lignocellulose Decay Capabilities.</title>
        <authorList>
            <person name="Nagy L.G."/>
            <person name="Riley R."/>
            <person name="Tritt A."/>
            <person name="Adam C."/>
            <person name="Daum C."/>
            <person name="Floudas D."/>
            <person name="Sun H."/>
            <person name="Yadav J.S."/>
            <person name="Pangilinan J."/>
            <person name="Larsson K.H."/>
            <person name="Matsuura K."/>
            <person name="Barry K."/>
            <person name="Labutti K."/>
            <person name="Kuo R."/>
            <person name="Ohm R.A."/>
            <person name="Bhattacharya S.S."/>
            <person name="Shirouzu T."/>
            <person name="Yoshinaga Y."/>
            <person name="Martin F.M."/>
            <person name="Grigoriev I.V."/>
            <person name="Hibbett D.S."/>
        </authorList>
    </citation>
    <scope>NUCLEOTIDE SEQUENCE [LARGE SCALE GENOMIC DNA]</scope>
    <source>
        <strain evidence="2 3">TUFC12733</strain>
    </source>
</reference>
<feature type="region of interest" description="Disordered" evidence="1">
    <location>
        <begin position="1"/>
        <end position="31"/>
    </location>
</feature>
<gene>
    <name evidence="2" type="ORF">CALVIDRAFT_531207</name>
</gene>
<feature type="compositionally biased region" description="Low complexity" evidence="1">
    <location>
        <begin position="11"/>
        <end position="22"/>
    </location>
</feature>
<dbReference type="GO" id="GO:1903479">
    <property type="term" value="P:mitotic actomyosin contractile ring assembly actin filament organization"/>
    <property type="evidence" value="ECO:0007669"/>
    <property type="project" value="TreeGrafter"/>
</dbReference>
<dbReference type="GO" id="GO:0110085">
    <property type="term" value="C:mitotic actomyosin contractile ring"/>
    <property type="evidence" value="ECO:0007669"/>
    <property type="project" value="TreeGrafter"/>
</dbReference>
<dbReference type="SUPFAM" id="SSF47576">
    <property type="entry name" value="Calponin-homology domain, CH-domain"/>
    <property type="match status" value="1"/>
</dbReference>
<dbReference type="OrthoDB" id="775356at2759"/>
<dbReference type="InterPro" id="IPR008936">
    <property type="entry name" value="Rho_GTPase_activation_prot"/>
</dbReference>
<evidence type="ECO:0000256" key="1">
    <source>
        <dbReference type="SAM" id="MobiDB-lite"/>
    </source>
</evidence>
<feature type="compositionally biased region" description="Basic and acidic residues" evidence="1">
    <location>
        <begin position="1"/>
        <end position="10"/>
    </location>
</feature>